<protein>
    <submittedName>
        <fullName evidence="1">Uncharacterized protein</fullName>
    </submittedName>
</protein>
<evidence type="ECO:0000313" key="2">
    <source>
        <dbReference type="Proteomes" id="UP000237749"/>
    </source>
</evidence>
<accession>A0A2S6HWR4</accession>
<comment type="caution">
    <text evidence="1">The sequence shown here is derived from an EMBL/GenBank/DDBJ whole genome shotgun (WGS) entry which is preliminary data.</text>
</comment>
<name>A0A2S6HWR4_9FIRM</name>
<evidence type="ECO:0000313" key="1">
    <source>
        <dbReference type="EMBL" id="PPK82451.1"/>
    </source>
</evidence>
<sequence length="204" mass="24080">MEKAEALKIFLEKDVRERSRIFLLSSLDELKIELRQKRIEAFVNDFLILLNECEKSGESVRYIQLSLIRSKALSNKPFYILEAYGSLFYLSQPIAVRELSLDWFYEKFNEFCEAVKKDSKKYILKIGGMELDRIILAELINCNRLLKYLLEESLVHIISLEEFTKLKLSEGIQIQIGEYRGPFEVIMVTNEYTYNIGRWWNGIL</sequence>
<keyword evidence="2" id="KW-1185">Reference proteome</keyword>
<reference evidence="1 2" key="1">
    <citation type="submission" date="2018-02" db="EMBL/GenBank/DDBJ databases">
        <title>Genomic Encyclopedia of Archaeal and Bacterial Type Strains, Phase II (KMG-II): from individual species to whole genera.</title>
        <authorList>
            <person name="Goeker M."/>
        </authorList>
    </citation>
    <scope>NUCLEOTIDE SEQUENCE [LARGE SCALE GENOMIC DNA]</scope>
    <source>
        <strain evidence="1 2">DSM 3808</strain>
    </source>
</reference>
<dbReference type="EMBL" id="PTJA01000002">
    <property type="protein sequence ID" value="PPK82451.1"/>
    <property type="molecule type" value="Genomic_DNA"/>
</dbReference>
<organism evidence="1 2">
    <name type="scientific">Lacrimispora xylanisolvens</name>
    <dbReference type="NCBI Taxonomy" id="384636"/>
    <lineage>
        <taxon>Bacteria</taxon>
        <taxon>Bacillati</taxon>
        <taxon>Bacillota</taxon>
        <taxon>Clostridia</taxon>
        <taxon>Lachnospirales</taxon>
        <taxon>Lachnospiraceae</taxon>
        <taxon>Lacrimispora</taxon>
    </lineage>
</organism>
<dbReference type="AlphaFoldDB" id="A0A2S6HWR4"/>
<dbReference type="Proteomes" id="UP000237749">
    <property type="component" value="Unassembled WGS sequence"/>
</dbReference>
<dbReference type="RefSeq" id="WP_104434920.1">
    <property type="nucleotide sequence ID" value="NZ_PTJA01000002.1"/>
</dbReference>
<proteinExistence type="predicted"/>
<gene>
    <name evidence="1" type="ORF">BXY41_102139</name>
</gene>